<organism evidence="2 3">
    <name type="scientific">Caerostris extrusa</name>
    <name type="common">Bark spider</name>
    <name type="synonym">Caerostris bankana</name>
    <dbReference type="NCBI Taxonomy" id="172846"/>
    <lineage>
        <taxon>Eukaryota</taxon>
        <taxon>Metazoa</taxon>
        <taxon>Ecdysozoa</taxon>
        <taxon>Arthropoda</taxon>
        <taxon>Chelicerata</taxon>
        <taxon>Arachnida</taxon>
        <taxon>Araneae</taxon>
        <taxon>Araneomorphae</taxon>
        <taxon>Entelegynae</taxon>
        <taxon>Araneoidea</taxon>
        <taxon>Araneidae</taxon>
        <taxon>Caerostris</taxon>
    </lineage>
</organism>
<evidence type="ECO:0000256" key="1">
    <source>
        <dbReference type="SAM" id="MobiDB-lite"/>
    </source>
</evidence>
<gene>
    <name evidence="2" type="ORF">CEXT_30891</name>
</gene>
<dbReference type="Proteomes" id="UP001054945">
    <property type="component" value="Unassembled WGS sequence"/>
</dbReference>
<proteinExistence type="predicted"/>
<evidence type="ECO:0000313" key="3">
    <source>
        <dbReference type="Proteomes" id="UP001054945"/>
    </source>
</evidence>
<feature type="region of interest" description="Disordered" evidence="1">
    <location>
        <begin position="1"/>
        <end position="24"/>
    </location>
</feature>
<comment type="caution">
    <text evidence="2">The sequence shown here is derived from an EMBL/GenBank/DDBJ whole genome shotgun (WGS) entry which is preliminary data.</text>
</comment>
<dbReference type="EMBL" id="BPLR01018118">
    <property type="protein sequence ID" value="GIY97097.1"/>
    <property type="molecule type" value="Genomic_DNA"/>
</dbReference>
<accession>A0AAV4XQZ1</accession>
<sequence length="95" mass="10373">MALNRVNASDPRDQLSSARRVETQSRSDFAIPAFAGILRLLLVFQCTRRIAALIFFDDFRESSIGPKIGPLFHLDPRSDEALIGLAAATCPSVGL</sequence>
<keyword evidence="3" id="KW-1185">Reference proteome</keyword>
<name>A0AAV4XQZ1_CAEEX</name>
<evidence type="ECO:0000313" key="2">
    <source>
        <dbReference type="EMBL" id="GIY97097.1"/>
    </source>
</evidence>
<dbReference type="AlphaFoldDB" id="A0AAV4XQZ1"/>
<protein>
    <submittedName>
        <fullName evidence="2">Uncharacterized protein</fullName>
    </submittedName>
</protein>
<reference evidence="2 3" key="1">
    <citation type="submission" date="2021-06" db="EMBL/GenBank/DDBJ databases">
        <title>Caerostris extrusa draft genome.</title>
        <authorList>
            <person name="Kono N."/>
            <person name="Arakawa K."/>
        </authorList>
    </citation>
    <scope>NUCLEOTIDE SEQUENCE [LARGE SCALE GENOMIC DNA]</scope>
</reference>